<keyword evidence="3" id="KW-0732">Signal</keyword>
<dbReference type="InterPro" id="IPR002223">
    <property type="entry name" value="Kunitz_BPTI"/>
</dbReference>
<dbReference type="CDD" id="cd00199">
    <property type="entry name" value="WAP"/>
    <property type="match status" value="2"/>
</dbReference>
<dbReference type="PROSITE" id="PS50279">
    <property type="entry name" value="BPTI_KUNITZ_2"/>
    <property type="match status" value="1"/>
</dbReference>
<dbReference type="PRINTS" id="PR00759">
    <property type="entry name" value="BASICPTASE"/>
</dbReference>
<dbReference type="Pfam" id="PF00095">
    <property type="entry name" value="WAP"/>
    <property type="match status" value="2"/>
</dbReference>
<dbReference type="PRINTS" id="PR00003">
    <property type="entry name" value="4DISULPHCORE"/>
</dbReference>
<feature type="domain" description="WAP" evidence="5">
    <location>
        <begin position="105"/>
        <end position="152"/>
    </location>
</feature>
<dbReference type="OrthoDB" id="5950222at2759"/>
<dbReference type="EMBL" id="CAJPWZ010000753">
    <property type="protein sequence ID" value="CAG2200678.1"/>
    <property type="molecule type" value="Genomic_DNA"/>
</dbReference>
<keyword evidence="1" id="KW-0646">Protease inhibitor</keyword>
<dbReference type="Gene3D" id="4.10.75.10">
    <property type="entry name" value="Elafin-like"/>
    <property type="match status" value="2"/>
</dbReference>
<sequence>MWSVLVVVFCVIGSVKANNLDCRLPKHSGVCQARDPRFYFDVYSKQCRKFIYGGCGGNANNFKTLNECQEKCMVKRKPGICAPPIIVPGQIDTICVEECNRDDDCQVKPGFCPPVPTDSSGVCVDECSSDDTCPGEQKCCSNGCGHFCSVTISGVIPRPVKPGFCPPVPTDSAGVCVDECSSDDTCQGEKKCCSNGCGHFCSMVTGGVMPLPAPCRIGKPLPHIFCGRGPYRQKCPKGYYCNNDRGDRFAVCCQRSYS</sequence>
<dbReference type="PROSITE" id="PS00280">
    <property type="entry name" value="BPTI_KUNITZ_1"/>
    <property type="match status" value="1"/>
</dbReference>
<comment type="caution">
    <text evidence="6">The sequence shown here is derived from an EMBL/GenBank/DDBJ whole genome shotgun (WGS) entry which is preliminary data.</text>
</comment>
<keyword evidence="7" id="KW-1185">Reference proteome</keyword>
<dbReference type="PANTHER" id="PTHR46751:SF1">
    <property type="entry name" value="WAP FOUR-DISULFIDE CORE DOMAIN PROTEIN 6A"/>
    <property type="match status" value="1"/>
</dbReference>
<dbReference type="InterPro" id="IPR036880">
    <property type="entry name" value="Kunitz_BPTI_sf"/>
</dbReference>
<feature type="domain" description="WAP" evidence="5">
    <location>
        <begin position="158"/>
        <end position="205"/>
    </location>
</feature>
<dbReference type="GO" id="GO:0005576">
    <property type="term" value="C:extracellular region"/>
    <property type="evidence" value="ECO:0007669"/>
    <property type="project" value="InterPro"/>
</dbReference>
<dbReference type="SUPFAM" id="SSF57362">
    <property type="entry name" value="BPTI-like"/>
    <property type="match status" value="1"/>
</dbReference>
<dbReference type="PANTHER" id="PTHR46751">
    <property type="entry name" value="EPPIN"/>
    <property type="match status" value="1"/>
</dbReference>
<dbReference type="CDD" id="cd00109">
    <property type="entry name" value="Kunitz-type"/>
    <property type="match status" value="1"/>
</dbReference>
<dbReference type="SMART" id="SM00131">
    <property type="entry name" value="KU"/>
    <property type="match status" value="1"/>
</dbReference>
<organism evidence="6 7">
    <name type="scientific">Mytilus edulis</name>
    <name type="common">Blue mussel</name>
    <dbReference type="NCBI Taxonomy" id="6550"/>
    <lineage>
        <taxon>Eukaryota</taxon>
        <taxon>Metazoa</taxon>
        <taxon>Spiralia</taxon>
        <taxon>Lophotrochozoa</taxon>
        <taxon>Mollusca</taxon>
        <taxon>Bivalvia</taxon>
        <taxon>Autobranchia</taxon>
        <taxon>Pteriomorphia</taxon>
        <taxon>Mytilida</taxon>
        <taxon>Mytiloidea</taxon>
        <taxon>Mytilidae</taxon>
        <taxon>Mytilinae</taxon>
        <taxon>Mytilus</taxon>
    </lineage>
</organism>
<dbReference type="Pfam" id="PF00014">
    <property type="entry name" value="Kunitz_BPTI"/>
    <property type="match status" value="1"/>
</dbReference>
<name>A0A8S3R111_MYTED</name>
<dbReference type="FunFam" id="4.10.410.10:FF:000021">
    <property type="entry name" value="Serine protease inhibitor, putative"/>
    <property type="match status" value="1"/>
</dbReference>
<feature type="signal peptide" evidence="3">
    <location>
        <begin position="1"/>
        <end position="17"/>
    </location>
</feature>
<evidence type="ECO:0000256" key="3">
    <source>
        <dbReference type="SAM" id="SignalP"/>
    </source>
</evidence>
<evidence type="ECO:0000313" key="7">
    <source>
        <dbReference type="Proteomes" id="UP000683360"/>
    </source>
</evidence>
<evidence type="ECO:0000259" key="5">
    <source>
        <dbReference type="PROSITE" id="PS51390"/>
    </source>
</evidence>
<dbReference type="PROSITE" id="PS51390">
    <property type="entry name" value="WAP"/>
    <property type="match status" value="2"/>
</dbReference>
<dbReference type="Gene3D" id="4.10.410.10">
    <property type="entry name" value="Pancreatic trypsin inhibitor Kunitz domain"/>
    <property type="match status" value="1"/>
</dbReference>
<dbReference type="InterPro" id="IPR036645">
    <property type="entry name" value="Elafin-like_sf"/>
</dbReference>
<dbReference type="GO" id="GO:0004867">
    <property type="term" value="F:serine-type endopeptidase inhibitor activity"/>
    <property type="evidence" value="ECO:0007669"/>
    <property type="project" value="InterPro"/>
</dbReference>
<dbReference type="InterPro" id="IPR008197">
    <property type="entry name" value="WAP_dom"/>
</dbReference>
<dbReference type="Proteomes" id="UP000683360">
    <property type="component" value="Unassembled WGS sequence"/>
</dbReference>
<dbReference type="InterPro" id="IPR051388">
    <property type="entry name" value="Serpin_venom_toxin"/>
</dbReference>
<protein>
    <submittedName>
        <fullName evidence="6">WFDC3</fullName>
    </submittedName>
</protein>
<feature type="chain" id="PRO_5035902818" evidence="3">
    <location>
        <begin position="18"/>
        <end position="258"/>
    </location>
</feature>
<accession>A0A8S3R111</accession>
<dbReference type="SUPFAM" id="SSF57256">
    <property type="entry name" value="Elafin-like"/>
    <property type="match status" value="2"/>
</dbReference>
<dbReference type="SMART" id="SM00217">
    <property type="entry name" value="WAP"/>
    <property type="match status" value="2"/>
</dbReference>
<evidence type="ECO:0000256" key="2">
    <source>
        <dbReference type="ARBA" id="ARBA00023157"/>
    </source>
</evidence>
<proteinExistence type="predicted"/>
<gene>
    <name evidence="6" type="ORF">MEDL_15319</name>
</gene>
<evidence type="ECO:0000256" key="1">
    <source>
        <dbReference type="ARBA" id="ARBA00022690"/>
    </source>
</evidence>
<dbReference type="InterPro" id="IPR020901">
    <property type="entry name" value="Prtase_inh_Kunz-CS"/>
</dbReference>
<feature type="domain" description="BPTI/Kunitz inhibitor" evidence="4">
    <location>
        <begin position="22"/>
        <end position="72"/>
    </location>
</feature>
<evidence type="ECO:0000259" key="4">
    <source>
        <dbReference type="PROSITE" id="PS50279"/>
    </source>
</evidence>
<keyword evidence="2" id="KW-1015">Disulfide bond</keyword>
<reference evidence="6" key="1">
    <citation type="submission" date="2021-03" db="EMBL/GenBank/DDBJ databases">
        <authorList>
            <person name="Bekaert M."/>
        </authorList>
    </citation>
    <scope>NUCLEOTIDE SEQUENCE</scope>
</reference>
<dbReference type="AlphaFoldDB" id="A0A8S3R111"/>
<evidence type="ECO:0000313" key="6">
    <source>
        <dbReference type="EMBL" id="CAG2200678.1"/>
    </source>
</evidence>